<evidence type="ECO:0000256" key="4">
    <source>
        <dbReference type="ARBA" id="ARBA00007434"/>
    </source>
</evidence>
<evidence type="ECO:0000256" key="8">
    <source>
        <dbReference type="ARBA" id="ARBA00022786"/>
    </source>
</evidence>
<evidence type="ECO:0000313" key="15">
    <source>
        <dbReference type="Proteomes" id="UP001152320"/>
    </source>
</evidence>
<dbReference type="GO" id="GO:0005737">
    <property type="term" value="C:cytoplasm"/>
    <property type="evidence" value="ECO:0007669"/>
    <property type="project" value="UniProtKB-SubCell"/>
</dbReference>
<dbReference type="EMBL" id="JAIZAY010000008">
    <property type="protein sequence ID" value="KAJ8037723.1"/>
    <property type="molecule type" value="Genomic_DNA"/>
</dbReference>
<dbReference type="GO" id="GO:0034450">
    <property type="term" value="F:ubiquitin-ubiquitin ligase activity"/>
    <property type="evidence" value="ECO:0007669"/>
    <property type="project" value="InterPro"/>
</dbReference>
<dbReference type="PROSITE" id="PS51698">
    <property type="entry name" value="U_BOX"/>
    <property type="match status" value="1"/>
</dbReference>
<dbReference type="Gene3D" id="3.30.40.10">
    <property type="entry name" value="Zinc/RING finger domain, C3HC4 (zinc finger)"/>
    <property type="match status" value="1"/>
</dbReference>
<gene>
    <name evidence="14" type="ORF">HOLleu_18614</name>
</gene>
<accession>A0A9Q1H9T1</accession>
<proteinExistence type="inferred from homology"/>
<dbReference type="AlphaFoldDB" id="A0A9Q1H9T1"/>
<keyword evidence="6" id="KW-0963">Cytoplasm</keyword>
<feature type="compositionally biased region" description="Basic and acidic residues" evidence="12">
    <location>
        <begin position="1033"/>
        <end position="1051"/>
    </location>
</feature>
<reference evidence="14" key="1">
    <citation type="submission" date="2021-10" db="EMBL/GenBank/DDBJ databases">
        <title>Tropical sea cucumber genome reveals ecological adaptation and Cuvierian tubules defense mechanism.</title>
        <authorList>
            <person name="Chen T."/>
        </authorList>
    </citation>
    <scope>NUCLEOTIDE SEQUENCE</scope>
    <source>
        <strain evidence="14">Nanhai2018</strain>
        <tissue evidence="14">Muscle</tissue>
    </source>
</reference>
<dbReference type="GO" id="GO:0005634">
    <property type="term" value="C:nucleus"/>
    <property type="evidence" value="ECO:0007669"/>
    <property type="project" value="TreeGrafter"/>
</dbReference>
<dbReference type="InterPro" id="IPR003613">
    <property type="entry name" value="Ubox_domain"/>
</dbReference>
<dbReference type="CDD" id="cd16657">
    <property type="entry name" value="RING-Ubox_UBE4A"/>
    <property type="match status" value="1"/>
</dbReference>
<dbReference type="Proteomes" id="UP001152320">
    <property type="component" value="Chromosome 8"/>
</dbReference>
<evidence type="ECO:0000259" key="13">
    <source>
        <dbReference type="PROSITE" id="PS51698"/>
    </source>
</evidence>
<organism evidence="14 15">
    <name type="scientific">Holothuria leucospilota</name>
    <name type="common">Black long sea cucumber</name>
    <name type="synonym">Mertensiothuria leucospilota</name>
    <dbReference type="NCBI Taxonomy" id="206669"/>
    <lineage>
        <taxon>Eukaryota</taxon>
        <taxon>Metazoa</taxon>
        <taxon>Echinodermata</taxon>
        <taxon>Eleutherozoa</taxon>
        <taxon>Echinozoa</taxon>
        <taxon>Holothuroidea</taxon>
        <taxon>Aspidochirotacea</taxon>
        <taxon>Aspidochirotida</taxon>
        <taxon>Holothuriidae</taxon>
        <taxon>Holothuria</taxon>
    </lineage>
</organism>
<dbReference type="SUPFAM" id="SSF57850">
    <property type="entry name" value="RING/U-box"/>
    <property type="match status" value="1"/>
</dbReference>
<comment type="caution">
    <text evidence="14">The sequence shown here is derived from an EMBL/GenBank/DDBJ whole genome shotgun (WGS) entry which is preliminary data.</text>
</comment>
<dbReference type="EC" id="2.3.2.27" evidence="5"/>
<dbReference type="GO" id="GO:0000209">
    <property type="term" value="P:protein polyubiquitination"/>
    <property type="evidence" value="ECO:0007669"/>
    <property type="project" value="TreeGrafter"/>
</dbReference>
<evidence type="ECO:0000256" key="9">
    <source>
        <dbReference type="ARBA" id="ARBA00022990"/>
    </source>
</evidence>
<dbReference type="InterPro" id="IPR013083">
    <property type="entry name" value="Znf_RING/FYVE/PHD"/>
</dbReference>
<evidence type="ECO:0000256" key="11">
    <source>
        <dbReference type="ARBA" id="ARBA00040077"/>
    </source>
</evidence>
<evidence type="ECO:0000256" key="2">
    <source>
        <dbReference type="ARBA" id="ARBA00004496"/>
    </source>
</evidence>
<feature type="domain" description="U-box" evidence="13">
    <location>
        <begin position="975"/>
        <end position="1049"/>
    </location>
</feature>
<dbReference type="SMART" id="SM00504">
    <property type="entry name" value="Ubox"/>
    <property type="match status" value="1"/>
</dbReference>
<comment type="similarity">
    <text evidence="4">Belongs to the ubiquitin conjugation factor E4 family.</text>
</comment>
<feature type="region of interest" description="Disordered" evidence="12">
    <location>
        <begin position="1032"/>
        <end position="1051"/>
    </location>
</feature>
<evidence type="ECO:0000256" key="5">
    <source>
        <dbReference type="ARBA" id="ARBA00012483"/>
    </source>
</evidence>
<dbReference type="PANTHER" id="PTHR13931">
    <property type="entry name" value="UBIQUITINATION FACTOR E4"/>
    <property type="match status" value="1"/>
</dbReference>
<feature type="region of interest" description="Disordered" evidence="12">
    <location>
        <begin position="1"/>
        <end position="32"/>
    </location>
</feature>
<keyword evidence="9" id="KW-0007">Acetylation</keyword>
<evidence type="ECO:0000256" key="6">
    <source>
        <dbReference type="ARBA" id="ARBA00022490"/>
    </source>
</evidence>
<dbReference type="Pfam" id="PF04564">
    <property type="entry name" value="U-box"/>
    <property type="match status" value="1"/>
</dbReference>
<dbReference type="InterPro" id="IPR045132">
    <property type="entry name" value="UBE4"/>
</dbReference>
<comment type="function">
    <text evidence="10">Ubiquitin-protein ligase that probably functions as an E3 ligase in conjunction with specific E1 and E2 ligases. May also function as an E4 ligase mediating the assembly of polyubiquitin chains on substrates ubiquitinated by another E3 ubiquitin ligase. Mediates 'Lys-48'-linked polyubiquitination of substrates.</text>
</comment>
<name>A0A9Q1H9T1_HOLLE</name>
<evidence type="ECO:0000256" key="12">
    <source>
        <dbReference type="SAM" id="MobiDB-lite"/>
    </source>
</evidence>
<keyword evidence="8" id="KW-0833">Ubl conjugation pathway</keyword>
<comment type="subcellular location">
    <subcellularLocation>
        <location evidence="2">Cytoplasm</location>
    </subcellularLocation>
</comment>
<dbReference type="FunFam" id="3.30.40.10:FF:000055">
    <property type="entry name" value="Ubiquitin conjugation factor e4 a"/>
    <property type="match status" value="1"/>
</dbReference>
<evidence type="ECO:0000256" key="3">
    <source>
        <dbReference type="ARBA" id="ARBA00004906"/>
    </source>
</evidence>
<keyword evidence="7" id="KW-0808">Transferase</keyword>
<dbReference type="Pfam" id="PF10408">
    <property type="entry name" value="Ufd2P_core"/>
    <property type="match status" value="1"/>
</dbReference>
<dbReference type="GO" id="GO:0000151">
    <property type="term" value="C:ubiquitin ligase complex"/>
    <property type="evidence" value="ECO:0007669"/>
    <property type="project" value="InterPro"/>
</dbReference>
<comment type="pathway">
    <text evidence="3">Protein modification; protein ubiquitination.</text>
</comment>
<comment type="catalytic activity">
    <reaction evidence="1">
        <text>S-ubiquitinyl-[E2 ubiquitin-conjugating enzyme]-L-cysteine + [acceptor protein]-L-lysine = [E2 ubiquitin-conjugating enzyme]-L-cysteine + N(6)-ubiquitinyl-[acceptor protein]-L-lysine.</text>
        <dbReference type="EC" id="2.3.2.27"/>
    </reaction>
</comment>
<dbReference type="GO" id="GO:0036503">
    <property type="term" value="P:ERAD pathway"/>
    <property type="evidence" value="ECO:0007669"/>
    <property type="project" value="InterPro"/>
</dbReference>
<protein>
    <recommendedName>
        <fullName evidence="11">Ubiquitin conjugation factor E4 A</fullName>
        <ecNumber evidence="5">2.3.2.27</ecNumber>
    </recommendedName>
</protein>
<dbReference type="PANTHER" id="PTHR13931:SF16">
    <property type="entry name" value="UBIQUITIN CONJUGATION FACTOR E4 A"/>
    <property type="match status" value="1"/>
</dbReference>
<evidence type="ECO:0000256" key="1">
    <source>
        <dbReference type="ARBA" id="ARBA00000900"/>
    </source>
</evidence>
<sequence length="1051" mass="120139">MATSNPFAHLQGPVDETPKNQGDDILTDGKTAEMPVCLPEKGETRDSCSDEISQKAKETQAIDRIIQRVFLVTIDDDGETHQGDMPTSCVFLVDMAAQHSEKHGDGWSWLDWELVESALFERLLLPEPAFHVISMDNSERPTEDSASQEKVLLYLLESYHRCKMHLKTSQEEDINYIKKCEHIIISNTVTSLITPEVYQQNIHQQALDVLLNTPTNLDCEEVTQFFHEVASVLDQDEDFSVSDAFTPILQLLQARMNPAKSSLSDPINYAFCDVLQLFAGSAPLAEVLVNFMQPAHPQLAKSYELTPFGYILSLSCTPTPGKTEDYFEKPSAKSQQERQATTDYLWKLISELNKKMHLIFKAILKSSTENRNKLLFWIGTCLDANKARVKLWSRQALDFRLKYCSNEFFINLAAVLLRLCAPFCKLGSNGIVSVDLSYCKVPVKADTTEKEMSQMGIHTRGLDEETKLIKIEEEELLPGERPTQQYKFVTDIFFLTQQCLHIGFHVLLEDFYALNRQLHQLQEAYRDASASGGGATGNPLIARLHEEMEKSMSRFLSTRTALLEPAFIENGLNFHISAASLLNHLLTSPSDNSTLTMPTLPLPEKAPDILAMTPEVIAENAIEFWMFLRRFNEQKLEDAGESLSHIMTFVIVFMGNKKFMNNPHLRAKLAEVLEGLLPISDAPNRSNVAIYHRERMFKEHVLDKQLSHAVLSIFVDIEFTGDEHQFEQKFNYRRPMYKIIKYLWGLQKHRECFKILANEAVESIESYPPPLFLQFVNLLVNDAIFMLDEAMTHLKSIREHEIKKEQGELNGLPLQELQQRERQVRTSTAIARFFNVMSRESVACLAYITEEIKDLFTHPIMVERIAGMFNDFLLKLVGKRSAELKVRDFSKLEFNPGQLVHDICQVYINLGEKEGFCRAVAQDGRSYNSTLFSKAERVLIKIRTPLEVYEQLKQFSSRVKEFADKQEKEEETFADAPDDFMDPVTYTLMTDPVILPSSGVTVDRSVISRHLLSDHTDPFNRAPLTMDQVKPNTELKKKIDEWKEEQKRKGL</sequence>
<dbReference type="GO" id="GO:0006511">
    <property type="term" value="P:ubiquitin-dependent protein catabolic process"/>
    <property type="evidence" value="ECO:0007669"/>
    <property type="project" value="InterPro"/>
</dbReference>
<evidence type="ECO:0000256" key="10">
    <source>
        <dbReference type="ARBA" id="ARBA00037624"/>
    </source>
</evidence>
<dbReference type="InterPro" id="IPR019474">
    <property type="entry name" value="Ub_conjug_fac_E4_core"/>
</dbReference>
<evidence type="ECO:0000256" key="7">
    <source>
        <dbReference type="ARBA" id="ARBA00022679"/>
    </source>
</evidence>
<dbReference type="OrthoDB" id="20295at2759"/>
<keyword evidence="15" id="KW-1185">Reference proteome</keyword>
<evidence type="ECO:0000313" key="14">
    <source>
        <dbReference type="EMBL" id="KAJ8037723.1"/>
    </source>
</evidence>